<gene>
    <name evidence="4" type="ORF">DFH08DRAFT_739086</name>
</gene>
<evidence type="ECO:0000313" key="5">
    <source>
        <dbReference type="Proteomes" id="UP001218218"/>
    </source>
</evidence>
<dbReference type="AlphaFoldDB" id="A0AAD7AA51"/>
<sequence length="572" mass="63036">MFRNGVGFHIHGGNFYDVQSGDVNLHTHQHLTIQDQSLNHMALQAAPPSSATLALENDREADGSGRELSGVVRQRRRTAGPVPYDMSSRRHLSAGASSDDANPLLPSSSSLPSSSPWPSLIFSEPRPESNHPAISTSTSPPSAGPSLTLAGPQYPNRHADGTAGHAEFSTLPNPDRPSSHPSDHVLSSFKSTRGNPEPSSSCDSPGHLLSYPALSHGARAESVEGGTFITAQNVNHIHRHGETGINLLHRAAVLEALYNSAESFPQPKCHPETRTTILDDLHSWAISHESASSIFWLYGPAGAGKSAIMQTLCQKLDHNGHLAGSFFFKRGHATRGNANMFFVTLAYQLALQNTSFLAAVSKSVEDDRSVVGRSMEIQLQKLIVEPCQSLQSRPPTIQPSHSVGNFKPPIFLIDGLDECKGQNIQQELLRLINDAVLHKPRMLRILIASRPEPHIRETFEGPSAKPLSRNLTIERAFADVEKYLQDEFARIHRDHRDTMGRIPTPWPPQNILDLLIEKSSDYFIYASTVIKFVDDKDFRPTERLADVVHWQNLPTDSDQPFEALDQLYTQIL</sequence>
<dbReference type="Gene3D" id="3.40.50.300">
    <property type="entry name" value="P-loop containing nucleotide triphosphate hydrolases"/>
    <property type="match status" value="1"/>
</dbReference>
<comment type="caution">
    <text evidence="4">The sequence shown here is derived from an EMBL/GenBank/DDBJ whole genome shotgun (WGS) entry which is preliminary data.</text>
</comment>
<feature type="domain" description="Nephrocystin 3-like N-terminal" evidence="3">
    <location>
        <begin position="277"/>
        <end position="450"/>
    </location>
</feature>
<accession>A0AAD7AA51</accession>
<keyword evidence="5" id="KW-1185">Reference proteome</keyword>
<proteinExistence type="predicted"/>
<evidence type="ECO:0000313" key="4">
    <source>
        <dbReference type="EMBL" id="KAJ7353274.1"/>
    </source>
</evidence>
<dbReference type="InterPro" id="IPR027417">
    <property type="entry name" value="P-loop_NTPase"/>
</dbReference>
<feature type="non-terminal residue" evidence="4">
    <location>
        <position position="572"/>
    </location>
</feature>
<reference evidence="4" key="1">
    <citation type="submission" date="2023-03" db="EMBL/GenBank/DDBJ databases">
        <title>Massive genome expansion in bonnet fungi (Mycena s.s.) driven by repeated elements and novel gene families across ecological guilds.</title>
        <authorList>
            <consortium name="Lawrence Berkeley National Laboratory"/>
            <person name="Harder C.B."/>
            <person name="Miyauchi S."/>
            <person name="Viragh M."/>
            <person name="Kuo A."/>
            <person name="Thoen E."/>
            <person name="Andreopoulos B."/>
            <person name="Lu D."/>
            <person name="Skrede I."/>
            <person name="Drula E."/>
            <person name="Henrissat B."/>
            <person name="Morin E."/>
            <person name="Kohler A."/>
            <person name="Barry K."/>
            <person name="LaButti K."/>
            <person name="Morin E."/>
            <person name="Salamov A."/>
            <person name="Lipzen A."/>
            <person name="Mereny Z."/>
            <person name="Hegedus B."/>
            <person name="Baldrian P."/>
            <person name="Stursova M."/>
            <person name="Weitz H."/>
            <person name="Taylor A."/>
            <person name="Grigoriev I.V."/>
            <person name="Nagy L.G."/>
            <person name="Martin F."/>
            <person name="Kauserud H."/>
        </authorList>
    </citation>
    <scope>NUCLEOTIDE SEQUENCE</scope>
    <source>
        <strain evidence="4">CBHHK002</strain>
    </source>
</reference>
<dbReference type="PANTHER" id="PTHR10039">
    <property type="entry name" value="AMELOGENIN"/>
    <property type="match status" value="1"/>
</dbReference>
<feature type="region of interest" description="Disordered" evidence="2">
    <location>
        <begin position="57"/>
        <end position="207"/>
    </location>
</feature>
<dbReference type="PANTHER" id="PTHR10039:SF14">
    <property type="entry name" value="NACHT DOMAIN-CONTAINING PROTEIN"/>
    <property type="match status" value="1"/>
</dbReference>
<dbReference type="EMBL" id="JARIHO010000011">
    <property type="protein sequence ID" value="KAJ7353274.1"/>
    <property type="molecule type" value="Genomic_DNA"/>
</dbReference>
<organism evidence="4 5">
    <name type="scientific">Mycena albidolilacea</name>
    <dbReference type="NCBI Taxonomy" id="1033008"/>
    <lineage>
        <taxon>Eukaryota</taxon>
        <taxon>Fungi</taxon>
        <taxon>Dikarya</taxon>
        <taxon>Basidiomycota</taxon>
        <taxon>Agaricomycotina</taxon>
        <taxon>Agaricomycetes</taxon>
        <taxon>Agaricomycetidae</taxon>
        <taxon>Agaricales</taxon>
        <taxon>Marasmiineae</taxon>
        <taxon>Mycenaceae</taxon>
        <taxon>Mycena</taxon>
    </lineage>
</organism>
<evidence type="ECO:0000256" key="1">
    <source>
        <dbReference type="ARBA" id="ARBA00022737"/>
    </source>
</evidence>
<dbReference type="InterPro" id="IPR056884">
    <property type="entry name" value="NPHP3-like_N"/>
</dbReference>
<feature type="compositionally biased region" description="Polar residues" evidence="2">
    <location>
        <begin position="188"/>
        <end position="203"/>
    </location>
</feature>
<protein>
    <recommendedName>
        <fullName evidence="3">Nephrocystin 3-like N-terminal domain-containing protein</fullName>
    </recommendedName>
</protein>
<dbReference type="Pfam" id="PF24883">
    <property type="entry name" value="NPHP3_N"/>
    <property type="match status" value="1"/>
</dbReference>
<evidence type="ECO:0000256" key="2">
    <source>
        <dbReference type="SAM" id="MobiDB-lite"/>
    </source>
</evidence>
<dbReference type="Proteomes" id="UP001218218">
    <property type="component" value="Unassembled WGS sequence"/>
</dbReference>
<keyword evidence="1" id="KW-0677">Repeat</keyword>
<feature type="compositionally biased region" description="Low complexity" evidence="2">
    <location>
        <begin position="132"/>
        <end position="150"/>
    </location>
</feature>
<evidence type="ECO:0000259" key="3">
    <source>
        <dbReference type="Pfam" id="PF24883"/>
    </source>
</evidence>
<feature type="compositionally biased region" description="Low complexity" evidence="2">
    <location>
        <begin position="103"/>
        <end position="120"/>
    </location>
</feature>
<dbReference type="SUPFAM" id="SSF52540">
    <property type="entry name" value="P-loop containing nucleoside triphosphate hydrolases"/>
    <property type="match status" value="1"/>
</dbReference>
<name>A0AAD7AA51_9AGAR</name>